<reference evidence="2" key="2">
    <citation type="submission" date="2021-09" db="EMBL/GenBank/DDBJ databases">
        <authorList>
            <person name="Gilroy R."/>
        </authorList>
    </citation>
    <scope>NUCLEOTIDE SEQUENCE</scope>
    <source>
        <strain evidence="2">7318</strain>
    </source>
</reference>
<dbReference type="AlphaFoldDB" id="A0A921HQB3"/>
<dbReference type="Proteomes" id="UP000780768">
    <property type="component" value="Unassembled WGS sequence"/>
</dbReference>
<dbReference type="RefSeq" id="WP_289547332.1">
    <property type="nucleotide sequence ID" value="NZ_DXWG01000001.1"/>
</dbReference>
<evidence type="ECO:0000313" key="2">
    <source>
        <dbReference type="EMBL" id="HJF85046.1"/>
    </source>
</evidence>
<accession>A0A921HQB3</accession>
<evidence type="ECO:0000313" key="3">
    <source>
        <dbReference type="Proteomes" id="UP000780768"/>
    </source>
</evidence>
<proteinExistence type="predicted"/>
<gene>
    <name evidence="2" type="ORF">K8V65_05235</name>
</gene>
<keyword evidence="1" id="KW-0732">Signal</keyword>
<sequence length="214" mass="24234">MLKKLFFMFMVLAAFHTTAFASCDIDLREYQQSPQILNVMAAPFEDDNFYIATFNFDRKQSGDKIDFYQGTCLIDKTKNKLNPLTVKKVVGTDSQISEIVLNKQGKVPHKQDYRKVQTNSPEPQMYLGGDSDNIVYLGKFKIVTAAGTFDDCIGVKIYNDKTGEGMVQYLAKGYGVVYMEGIKADGSRQEIAHLEEIQPLHEEDISSFKTEFFA</sequence>
<feature type="chain" id="PRO_5037870548" description="Lipoprotein" evidence="1">
    <location>
        <begin position="22"/>
        <end position="214"/>
    </location>
</feature>
<dbReference type="EMBL" id="DYVR01000140">
    <property type="protein sequence ID" value="HJF85046.1"/>
    <property type="molecule type" value="Genomic_DNA"/>
</dbReference>
<evidence type="ECO:0008006" key="4">
    <source>
        <dbReference type="Google" id="ProtNLM"/>
    </source>
</evidence>
<feature type="signal peptide" evidence="1">
    <location>
        <begin position="1"/>
        <end position="21"/>
    </location>
</feature>
<dbReference type="PROSITE" id="PS51257">
    <property type="entry name" value="PROKAR_LIPOPROTEIN"/>
    <property type="match status" value="1"/>
</dbReference>
<protein>
    <recommendedName>
        <fullName evidence="4">Lipoprotein</fullName>
    </recommendedName>
</protein>
<reference evidence="2" key="1">
    <citation type="journal article" date="2021" name="PeerJ">
        <title>Extensive microbial diversity within the chicken gut microbiome revealed by metagenomics and culture.</title>
        <authorList>
            <person name="Gilroy R."/>
            <person name="Ravi A."/>
            <person name="Getino M."/>
            <person name="Pursley I."/>
            <person name="Horton D.L."/>
            <person name="Alikhan N.F."/>
            <person name="Baker D."/>
            <person name="Gharbi K."/>
            <person name="Hall N."/>
            <person name="Watson M."/>
            <person name="Adriaenssens E.M."/>
            <person name="Foster-Nyarko E."/>
            <person name="Jarju S."/>
            <person name="Secka A."/>
            <person name="Antonio M."/>
            <person name="Oren A."/>
            <person name="Chaudhuri R.R."/>
            <person name="La Ragione R."/>
            <person name="Hildebrand F."/>
            <person name="Pallen M.J."/>
        </authorList>
    </citation>
    <scope>NUCLEOTIDE SEQUENCE</scope>
    <source>
        <strain evidence="2">7318</strain>
    </source>
</reference>
<comment type="caution">
    <text evidence="2">The sequence shown here is derived from an EMBL/GenBank/DDBJ whole genome shotgun (WGS) entry which is preliminary data.</text>
</comment>
<organism evidence="2 3">
    <name type="scientific">Megamonas hypermegale</name>
    <dbReference type="NCBI Taxonomy" id="158847"/>
    <lineage>
        <taxon>Bacteria</taxon>
        <taxon>Bacillati</taxon>
        <taxon>Bacillota</taxon>
        <taxon>Negativicutes</taxon>
        <taxon>Selenomonadales</taxon>
        <taxon>Selenomonadaceae</taxon>
        <taxon>Megamonas</taxon>
    </lineage>
</organism>
<evidence type="ECO:0000256" key="1">
    <source>
        <dbReference type="SAM" id="SignalP"/>
    </source>
</evidence>
<name>A0A921HQB3_9FIRM</name>